<dbReference type="OrthoDB" id="9810907at2"/>
<keyword evidence="3" id="KW-1185">Reference proteome</keyword>
<dbReference type="RefSeq" id="WP_132830216.1">
    <property type="nucleotide sequence ID" value="NZ_SMFP01000009.1"/>
</dbReference>
<dbReference type="AlphaFoldDB" id="A0A4R5EQ90"/>
<dbReference type="Pfam" id="PF05235">
    <property type="entry name" value="CHAD"/>
    <property type="match status" value="1"/>
</dbReference>
<dbReference type="PANTHER" id="PTHR39339">
    <property type="entry name" value="SLR1444 PROTEIN"/>
    <property type="match status" value="1"/>
</dbReference>
<evidence type="ECO:0000259" key="1">
    <source>
        <dbReference type="PROSITE" id="PS51708"/>
    </source>
</evidence>
<dbReference type="Proteomes" id="UP000294662">
    <property type="component" value="Unassembled WGS sequence"/>
</dbReference>
<dbReference type="EMBL" id="SMFP01000009">
    <property type="protein sequence ID" value="TDE36703.1"/>
    <property type="molecule type" value="Genomic_DNA"/>
</dbReference>
<evidence type="ECO:0000313" key="2">
    <source>
        <dbReference type="EMBL" id="TDE36703.1"/>
    </source>
</evidence>
<sequence>MAYRITRRDRSLQTALRRIACEQIDAALAELTAPDADPNVAIHQTRKHFKKLRGLLRLVRPGFDGYARENAVIRDLAVKMSGPRDTGVLIETHDKLMIDVSDPARFAPLRAHLLAQAAKGAEADSPLPADLCADLCEALQALRERSADWRLRGKDRAILRAGLTLTWTRAATGYRAARKDPSVGAMHEWRKRVKYNWYHSRLLRDINARRMQPHRDAAKQLAGVLGDHHDIAVYLDRLDHLARAVPPAVVAGLIADLKSHAIDRKAVLETRAFALGKTMLYKKPGKLPKRWTRWWRNWRKG</sequence>
<gene>
    <name evidence="2" type="ORF">E1B25_14410</name>
</gene>
<dbReference type="PANTHER" id="PTHR39339:SF1">
    <property type="entry name" value="CHAD DOMAIN-CONTAINING PROTEIN"/>
    <property type="match status" value="1"/>
</dbReference>
<comment type="caution">
    <text evidence="2">The sequence shown here is derived from an EMBL/GenBank/DDBJ whole genome shotgun (WGS) entry which is preliminary data.</text>
</comment>
<evidence type="ECO:0000313" key="3">
    <source>
        <dbReference type="Proteomes" id="UP000294662"/>
    </source>
</evidence>
<organism evidence="2 3">
    <name type="scientific">Antarcticimicrobium sediminis</name>
    <dbReference type="NCBI Taxonomy" id="2546227"/>
    <lineage>
        <taxon>Bacteria</taxon>
        <taxon>Pseudomonadati</taxon>
        <taxon>Pseudomonadota</taxon>
        <taxon>Alphaproteobacteria</taxon>
        <taxon>Rhodobacterales</taxon>
        <taxon>Paracoccaceae</taxon>
        <taxon>Antarcticimicrobium</taxon>
    </lineage>
</organism>
<dbReference type="InterPro" id="IPR007899">
    <property type="entry name" value="CHAD_dom"/>
</dbReference>
<accession>A0A4R5EQ90</accession>
<dbReference type="Gene3D" id="1.40.20.10">
    <property type="entry name" value="CHAD domain"/>
    <property type="match status" value="1"/>
</dbReference>
<feature type="domain" description="CHAD" evidence="1">
    <location>
        <begin position="9"/>
        <end position="292"/>
    </location>
</feature>
<name>A0A4R5EQ90_9RHOB</name>
<dbReference type="SMART" id="SM00880">
    <property type="entry name" value="CHAD"/>
    <property type="match status" value="1"/>
</dbReference>
<dbReference type="InterPro" id="IPR038186">
    <property type="entry name" value="CHAD_dom_sf"/>
</dbReference>
<protein>
    <submittedName>
        <fullName evidence="2">CHAD domain-containing protein</fullName>
    </submittedName>
</protein>
<proteinExistence type="predicted"/>
<dbReference type="PROSITE" id="PS51708">
    <property type="entry name" value="CHAD"/>
    <property type="match status" value="1"/>
</dbReference>
<reference evidence="2 3" key="1">
    <citation type="submission" date="2019-03" db="EMBL/GenBank/DDBJ databases">
        <authorList>
            <person name="Zhang S."/>
        </authorList>
    </citation>
    <scope>NUCLEOTIDE SEQUENCE [LARGE SCALE GENOMIC DNA]</scope>
    <source>
        <strain evidence="2 3">S4J41</strain>
    </source>
</reference>